<proteinExistence type="predicted"/>
<name>A0A4Z2HWI1_9TELE</name>
<dbReference type="EMBL" id="SRLO01000169">
    <property type="protein sequence ID" value="TNN69941.1"/>
    <property type="molecule type" value="Genomic_DNA"/>
</dbReference>
<dbReference type="Proteomes" id="UP000314294">
    <property type="component" value="Unassembled WGS sequence"/>
</dbReference>
<evidence type="ECO:0000313" key="2">
    <source>
        <dbReference type="Proteomes" id="UP000314294"/>
    </source>
</evidence>
<gene>
    <name evidence="1" type="ORF">EYF80_019814</name>
</gene>
<reference evidence="1 2" key="1">
    <citation type="submission" date="2019-03" db="EMBL/GenBank/DDBJ databases">
        <title>First draft genome of Liparis tanakae, snailfish: a comprehensive survey of snailfish specific genes.</title>
        <authorList>
            <person name="Kim W."/>
            <person name="Song I."/>
            <person name="Jeong J.-H."/>
            <person name="Kim D."/>
            <person name="Kim S."/>
            <person name="Ryu S."/>
            <person name="Song J.Y."/>
            <person name="Lee S.K."/>
        </authorList>
    </citation>
    <scope>NUCLEOTIDE SEQUENCE [LARGE SCALE GENOMIC DNA]</scope>
    <source>
        <tissue evidence="1">Muscle</tissue>
    </source>
</reference>
<sequence>MNAARRVPSERLPRRRRFYRATETIRSAVHLGDQRRPTSCVKLCHFRNFPTGRNSHRLGKGVNRTTLFSKWEKQQDNSRLIGAAD</sequence>
<evidence type="ECO:0000313" key="1">
    <source>
        <dbReference type="EMBL" id="TNN69941.1"/>
    </source>
</evidence>
<comment type="caution">
    <text evidence="1">The sequence shown here is derived from an EMBL/GenBank/DDBJ whole genome shotgun (WGS) entry which is preliminary data.</text>
</comment>
<accession>A0A4Z2HWI1</accession>
<dbReference type="AlphaFoldDB" id="A0A4Z2HWI1"/>
<organism evidence="1 2">
    <name type="scientific">Liparis tanakae</name>
    <name type="common">Tanaka's snailfish</name>
    <dbReference type="NCBI Taxonomy" id="230148"/>
    <lineage>
        <taxon>Eukaryota</taxon>
        <taxon>Metazoa</taxon>
        <taxon>Chordata</taxon>
        <taxon>Craniata</taxon>
        <taxon>Vertebrata</taxon>
        <taxon>Euteleostomi</taxon>
        <taxon>Actinopterygii</taxon>
        <taxon>Neopterygii</taxon>
        <taxon>Teleostei</taxon>
        <taxon>Neoteleostei</taxon>
        <taxon>Acanthomorphata</taxon>
        <taxon>Eupercaria</taxon>
        <taxon>Perciformes</taxon>
        <taxon>Cottioidei</taxon>
        <taxon>Cottales</taxon>
        <taxon>Liparidae</taxon>
        <taxon>Liparis</taxon>
    </lineage>
</organism>
<keyword evidence="2" id="KW-1185">Reference proteome</keyword>
<protein>
    <submittedName>
        <fullName evidence="1">Uncharacterized protein</fullName>
    </submittedName>
</protein>